<evidence type="ECO:0000259" key="1">
    <source>
        <dbReference type="Pfam" id="PF02896"/>
    </source>
</evidence>
<dbReference type="AlphaFoldDB" id="A0A383A4N9"/>
<feature type="non-terminal residue" evidence="2">
    <location>
        <position position="1"/>
    </location>
</feature>
<name>A0A383A4N9_9ZZZZ</name>
<dbReference type="EMBL" id="UINC01189056">
    <property type="protein sequence ID" value="SVE02573.1"/>
    <property type="molecule type" value="Genomic_DNA"/>
</dbReference>
<dbReference type="GO" id="GO:0050242">
    <property type="term" value="F:pyruvate, phosphate dikinase activity"/>
    <property type="evidence" value="ECO:0007669"/>
    <property type="project" value="InterPro"/>
</dbReference>
<dbReference type="InterPro" id="IPR023151">
    <property type="entry name" value="PEP_util_CS"/>
</dbReference>
<proteinExistence type="predicted"/>
<dbReference type="InterPro" id="IPR040442">
    <property type="entry name" value="Pyrv_kinase-like_dom_sf"/>
</dbReference>
<dbReference type="PANTHER" id="PTHR22931">
    <property type="entry name" value="PHOSPHOENOLPYRUVATE DIKINASE-RELATED"/>
    <property type="match status" value="1"/>
</dbReference>
<dbReference type="SUPFAM" id="SSF51621">
    <property type="entry name" value="Phosphoenolpyruvate/pyruvate domain"/>
    <property type="match status" value="1"/>
</dbReference>
<sequence>EERISLVRKMIVAEDGKIRDDVLKKLLPIQRGDFTEIFKVMDGFPVTVRLLDPPLHEFLPNSSAEIKNLAKKMKVSPGALGKKIESLKEVNPMLGHRGCRLGITFPDIYRMQVRAIVEAACRLIKKGIKVFPEIMVPLVAHVNEFKIVRELIIEVAEEAIQKTGVDLNYKIGTMIELPRAALTADEIAVEADFFSFGTNDLTQTAFGLSRDDSGSFLNEYLEKGLLTHDPFVTVDEVGLGQLICIAVEKGKKV</sequence>
<evidence type="ECO:0000313" key="2">
    <source>
        <dbReference type="EMBL" id="SVE02573.1"/>
    </source>
</evidence>
<dbReference type="InterPro" id="IPR000121">
    <property type="entry name" value="PEP_util_C"/>
</dbReference>
<dbReference type="PANTHER" id="PTHR22931:SF9">
    <property type="entry name" value="PYRUVATE, PHOSPHATE DIKINASE 1, CHLOROPLASTIC"/>
    <property type="match status" value="1"/>
</dbReference>
<dbReference type="Pfam" id="PF02896">
    <property type="entry name" value="PEP-utilizers_C"/>
    <property type="match status" value="1"/>
</dbReference>
<accession>A0A383A4N9</accession>
<feature type="domain" description="PEP-utilising enzyme C-terminal" evidence="1">
    <location>
        <begin position="24"/>
        <end position="253"/>
    </location>
</feature>
<reference evidence="2" key="1">
    <citation type="submission" date="2018-05" db="EMBL/GenBank/DDBJ databases">
        <authorList>
            <person name="Lanie J.A."/>
            <person name="Ng W.-L."/>
            <person name="Kazmierczak K.M."/>
            <person name="Andrzejewski T.M."/>
            <person name="Davidsen T.M."/>
            <person name="Wayne K.J."/>
            <person name="Tettelin H."/>
            <person name="Glass J.I."/>
            <person name="Rusch D."/>
            <person name="Podicherti R."/>
            <person name="Tsui H.-C.T."/>
            <person name="Winkler M.E."/>
        </authorList>
    </citation>
    <scope>NUCLEOTIDE SEQUENCE</scope>
</reference>
<dbReference type="InterPro" id="IPR015813">
    <property type="entry name" value="Pyrv/PenolPyrv_kinase-like_dom"/>
</dbReference>
<protein>
    <recommendedName>
        <fullName evidence="1">PEP-utilising enzyme C-terminal domain-containing protein</fullName>
    </recommendedName>
</protein>
<dbReference type="Gene3D" id="3.20.20.60">
    <property type="entry name" value="Phosphoenolpyruvate-binding domains"/>
    <property type="match status" value="1"/>
</dbReference>
<gene>
    <name evidence="2" type="ORF">METZ01_LOCUS455427</name>
</gene>
<feature type="non-terminal residue" evidence="2">
    <location>
        <position position="253"/>
    </location>
</feature>
<organism evidence="2">
    <name type="scientific">marine metagenome</name>
    <dbReference type="NCBI Taxonomy" id="408172"/>
    <lineage>
        <taxon>unclassified sequences</taxon>
        <taxon>metagenomes</taxon>
        <taxon>ecological metagenomes</taxon>
    </lineage>
</organism>
<dbReference type="PROSITE" id="PS00742">
    <property type="entry name" value="PEP_ENZYMES_2"/>
    <property type="match status" value="1"/>
</dbReference>
<dbReference type="InterPro" id="IPR010121">
    <property type="entry name" value="Pyruvate_phosphate_dikinase"/>
</dbReference>